<name>A0A8S1DK46_9INSE</name>
<accession>A0A8S1DK46</accession>
<dbReference type="AlphaFoldDB" id="A0A8S1DK46"/>
<evidence type="ECO:0000256" key="2">
    <source>
        <dbReference type="ARBA" id="ARBA00022676"/>
    </source>
</evidence>
<dbReference type="PROSITE" id="PS00375">
    <property type="entry name" value="UDPGT"/>
    <property type="match status" value="1"/>
</dbReference>
<feature type="chain" id="PRO_5035964282" description="UDP-glucuronosyltransferase" evidence="5">
    <location>
        <begin position="21"/>
        <end position="500"/>
    </location>
</feature>
<evidence type="ECO:0000313" key="6">
    <source>
        <dbReference type="EMBL" id="CAB3380403.1"/>
    </source>
</evidence>
<dbReference type="PROSITE" id="PS51257">
    <property type="entry name" value="PROKAR_LIPOPROTEIN"/>
    <property type="match status" value="1"/>
</dbReference>
<keyword evidence="7" id="KW-1185">Reference proteome</keyword>
<organism evidence="6 7">
    <name type="scientific">Cloeon dipterum</name>
    <dbReference type="NCBI Taxonomy" id="197152"/>
    <lineage>
        <taxon>Eukaryota</taxon>
        <taxon>Metazoa</taxon>
        <taxon>Ecdysozoa</taxon>
        <taxon>Arthropoda</taxon>
        <taxon>Hexapoda</taxon>
        <taxon>Insecta</taxon>
        <taxon>Pterygota</taxon>
        <taxon>Palaeoptera</taxon>
        <taxon>Ephemeroptera</taxon>
        <taxon>Pisciforma</taxon>
        <taxon>Baetidae</taxon>
        <taxon>Cloeon</taxon>
    </lineage>
</organism>
<dbReference type="SUPFAM" id="SSF53756">
    <property type="entry name" value="UDP-Glycosyltransferase/glycogen phosphorylase"/>
    <property type="match status" value="1"/>
</dbReference>
<reference evidence="6 7" key="1">
    <citation type="submission" date="2020-04" db="EMBL/GenBank/DDBJ databases">
        <authorList>
            <person name="Alioto T."/>
            <person name="Alioto T."/>
            <person name="Gomez Garrido J."/>
        </authorList>
    </citation>
    <scope>NUCLEOTIDE SEQUENCE [LARGE SCALE GENOMIC DNA]</scope>
</reference>
<keyword evidence="5" id="KW-1133">Transmembrane helix</keyword>
<sequence>MRNPVLLAVLLAAAACGSAAERILAVFPSSSPSQVNVYTALTKELARRGHQVTVLSPFPQKAAPPGYIDFDLMHGPVAEFKNSLANEGPVLYSPEPRHFFHTALHLWRVSVGLTHAVMTSPQVKDVMKNKGGYDLVIAEHFLHEALHGLAWYFEVPLVLFAPSDLVPLPSGVAPLSYVPHPLLALNKPMSFTDRLVNVLANAFWTLGYNYYYLPQQDAISNEVFGNEVPSIWEIKPWLVLLNSDPALNGPVPRMPWEVEVGGLHVRSTPWPLPDELQAFLDGADAGLVYFSFGSSLRCSQMPPALRQVFVDAFRALPQRVVWVYDEDELQYKPENVFIAKWVHQQEVLAHPNTVAMITHGGPVSGQEAAFFGVPVVAIPVFGDQRIRAQRTQRDNLGVMLEMRNVTTPSLLWALQEVTTNPRIKEASVQRRVAGAEAGAALEKAVFWVEWVLRRRGDARGDAWSAPRLRFWQRHSLDVVGAALLGPAAAIFLLVVVVLRK</sequence>
<dbReference type="Gene3D" id="3.40.50.2000">
    <property type="entry name" value="Glycogen Phosphorylase B"/>
    <property type="match status" value="2"/>
</dbReference>
<feature type="transmembrane region" description="Helical" evidence="5">
    <location>
        <begin position="478"/>
        <end position="498"/>
    </location>
</feature>
<feature type="signal peptide" evidence="5">
    <location>
        <begin position="1"/>
        <end position="20"/>
    </location>
</feature>
<dbReference type="Pfam" id="PF00201">
    <property type="entry name" value="UDPGT"/>
    <property type="match status" value="1"/>
</dbReference>
<evidence type="ECO:0000256" key="4">
    <source>
        <dbReference type="RuleBase" id="RU003718"/>
    </source>
</evidence>
<keyword evidence="5" id="KW-0732">Signal</keyword>
<keyword evidence="2 4" id="KW-0328">Glycosyltransferase</keyword>
<proteinExistence type="inferred from homology"/>
<comment type="catalytic activity">
    <reaction evidence="5">
        <text>glucuronate acceptor + UDP-alpha-D-glucuronate = acceptor beta-D-glucuronoside + UDP + H(+)</text>
        <dbReference type="Rhea" id="RHEA:21032"/>
        <dbReference type="ChEBI" id="CHEBI:15378"/>
        <dbReference type="ChEBI" id="CHEBI:58052"/>
        <dbReference type="ChEBI" id="CHEBI:58223"/>
        <dbReference type="ChEBI" id="CHEBI:132367"/>
        <dbReference type="ChEBI" id="CHEBI:132368"/>
        <dbReference type="EC" id="2.4.1.17"/>
    </reaction>
</comment>
<dbReference type="OrthoDB" id="5835829at2759"/>
<comment type="similarity">
    <text evidence="1 4">Belongs to the UDP-glycosyltransferase family.</text>
</comment>
<dbReference type="Proteomes" id="UP000494165">
    <property type="component" value="Unassembled WGS sequence"/>
</dbReference>
<dbReference type="EMBL" id="CADEPI010000207">
    <property type="protein sequence ID" value="CAB3380403.1"/>
    <property type="molecule type" value="Genomic_DNA"/>
</dbReference>
<keyword evidence="5" id="KW-0472">Membrane</keyword>
<dbReference type="FunFam" id="3.40.50.2000:FF:000050">
    <property type="entry name" value="UDP-glucuronosyltransferase"/>
    <property type="match status" value="1"/>
</dbReference>
<dbReference type="InterPro" id="IPR050271">
    <property type="entry name" value="UDP-glycosyltransferase"/>
</dbReference>
<dbReference type="GO" id="GO:0016020">
    <property type="term" value="C:membrane"/>
    <property type="evidence" value="ECO:0007669"/>
    <property type="project" value="UniProtKB-SubCell"/>
</dbReference>
<evidence type="ECO:0000256" key="1">
    <source>
        <dbReference type="ARBA" id="ARBA00009995"/>
    </source>
</evidence>
<dbReference type="PANTHER" id="PTHR48043">
    <property type="entry name" value="EG:EG0003.4 PROTEIN-RELATED"/>
    <property type="match status" value="1"/>
</dbReference>
<dbReference type="PANTHER" id="PTHR48043:SF159">
    <property type="entry name" value="EG:EG0003.4 PROTEIN-RELATED"/>
    <property type="match status" value="1"/>
</dbReference>
<evidence type="ECO:0000256" key="3">
    <source>
        <dbReference type="ARBA" id="ARBA00022679"/>
    </source>
</evidence>
<comment type="caution">
    <text evidence="6">The sequence shown here is derived from an EMBL/GenBank/DDBJ whole genome shotgun (WGS) entry which is preliminary data.</text>
</comment>
<evidence type="ECO:0000256" key="5">
    <source>
        <dbReference type="RuleBase" id="RU362059"/>
    </source>
</evidence>
<gene>
    <name evidence="6" type="ORF">CLODIP_2_CD04511</name>
</gene>
<dbReference type="InterPro" id="IPR035595">
    <property type="entry name" value="UDP_glycos_trans_CS"/>
</dbReference>
<keyword evidence="5" id="KW-0812">Transmembrane</keyword>
<dbReference type="CDD" id="cd03784">
    <property type="entry name" value="GT1_Gtf-like"/>
    <property type="match status" value="1"/>
</dbReference>
<comment type="subcellular location">
    <subcellularLocation>
        <location evidence="5">Membrane</location>
        <topology evidence="5">Single-pass membrane protein</topology>
    </subcellularLocation>
</comment>
<evidence type="ECO:0000313" key="7">
    <source>
        <dbReference type="Proteomes" id="UP000494165"/>
    </source>
</evidence>
<dbReference type="InterPro" id="IPR002213">
    <property type="entry name" value="UDP_glucos_trans"/>
</dbReference>
<keyword evidence="3 4" id="KW-0808">Transferase</keyword>
<dbReference type="GO" id="GO:0015020">
    <property type="term" value="F:glucuronosyltransferase activity"/>
    <property type="evidence" value="ECO:0007669"/>
    <property type="project" value="UniProtKB-EC"/>
</dbReference>
<dbReference type="EC" id="2.4.1.17" evidence="5"/>
<protein>
    <recommendedName>
        <fullName evidence="5">UDP-glucuronosyltransferase</fullName>
        <ecNumber evidence="5">2.4.1.17</ecNumber>
    </recommendedName>
</protein>